<feature type="compositionally biased region" description="Low complexity" evidence="3">
    <location>
        <begin position="389"/>
        <end position="404"/>
    </location>
</feature>
<name>A0A6A4VEA9_AMPAM</name>
<evidence type="ECO:0000313" key="4">
    <source>
        <dbReference type="EMBL" id="KAF0291459.1"/>
    </source>
</evidence>
<keyword evidence="2" id="KW-0175">Coiled coil</keyword>
<feature type="compositionally biased region" description="Basic and acidic residues" evidence="3">
    <location>
        <begin position="585"/>
        <end position="598"/>
    </location>
</feature>
<feature type="compositionally biased region" description="Polar residues" evidence="3">
    <location>
        <begin position="106"/>
        <end position="124"/>
    </location>
</feature>
<evidence type="ECO:0000313" key="5">
    <source>
        <dbReference type="Proteomes" id="UP000440578"/>
    </source>
</evidence>
<dbReference type="PANTHER" id="PTHR19212">
    <property type="entry name" value="LEUCINE RICH REPEAT IN FLII INTERACTING PROTEIN"/>
    <property type="match status" value="1"/>
</dbReference>
<dbReference type="GO" id="GO:0006355">
    <property type="term" value="P:regulation of DNA-templated transcription"/>
    <property type="evidence" value="ECO:0007669"/>
    <property type="project" value="InterPro"/>
</dbReference>
<gene>
    <name evidence="4" type="primary">LRRFIP2_0</name>
    <name evidence="4" type="ORF">FJT64_010420</name>
</gene>
<evidence type="ECO:0000256" key="1">
    <source>
        <dbReference type="ARBA" id="ARBA00008275"/>
    </source>
</evidence>
<dbReference type="Proteomes" id="UP000440578">
    <property type="component" value="Unassembled WGS sequence"/>
</dbReference>
<accession>A0A6A4VEA9</accession>
<dbReference type="Pfam" id="PF09738">
    <property type="entry name" value="LRRFIP"/>
    <property type="match status" value="1"/>
</dbReference>
<feature type="compositionally biased region" description="Basic and acidic residues" evidence="3">
    <location>
        <begin position="12"/>
        <end position="23"/>
    </location>
</feature>
<sequence length="722" mass="79908">MVGRTSAASEPPSERRRSQERSEPAPPHAQLAMGALERLAPTVYVRNYRSLRRRIAEKTAPRPAAGRELPRPSYTPQQRAELRRIYSRSLSRPLPAPSRLGGSRGVTPSSESPRTRDATPSTPERQVRQPRPLVPLWTPADITVRDDPLDESTDRPPLTQHDTIQDSTERPPLTEQETLEDTSVLRPPLVQHPTIEDGPERPPLTQQETVDVPAPTPAPADPTVAAGSSTTSDSPAVTSPPGEQPASPAVEEAAAKEAALPQVTLSPSKTAIPTSPSTSAVPTSPSAAVSDVSSRRSSMDLLDGPPRLRRSISGHGEAVGTPRPDAVLEVMSQVHADSEARLAARRQARAEAREIRMRELERQQREAEQNGEKLDDFSDVSPRPALSVASARAPRGPSAASSGRRASEDSAEDGTSTPSGSFHLRDVRHELRELEEKLRKTMVTSAQLDNDKSTLSYQVELLKDKLEEMQESHTQLQREHRTRCSEHEQLKRVSNRLKEDYECCKKLLEERDKLIAEDGVALVGDEDCIDSDCDSDSQENGLVLVGDEEDSESESSPDTQRPQKALVSQNAAQLLEKAGGGTLDSRLRRLGEEKNELEDQLRRLKLELEEERHMSARARISGSGGGAESDQVQREVARQVGEYRFKLQKADQDITNLQTAVQRLENQVARYKAAAETAEKAEEELKGEKRKLQRELREAQQQVDELDSAKKTMERQQRLRRL</sequence>
<proteinExistence type="inferred from homology"/>
<protein>
    <submittedName>
        <fullName evidence="4">Leucine-rich repeat flightless-interacting protein 2</fullName>
    </submittedName>
</protein>
<dbReference type="PANTHER" id="PTHR19212:SF0">
    <property type="entry name" value="LD07988P"/>
    <property type="match status" value="1"/>
</dbReference>
<dbReference type="InterPro" id="IPR019139">
    <property type="entry name" value="LRRFIP1/2"/>
</dbReference>
<dbReference type="OrthoDB" id="10028421at2759"/>
<feature type="compositionally biased region" description="Basic and acidic residues" evidence="3">
    <location>
        <begin position="336"/>
        <end position="376"/>
    </location>
</feature>
<feature type="region of interest" description="Disordered" evidence="3">
    <location>
        <begin position="1"/>
        <end position="34"/>
    </location>
</feature>
<dbReference type="AlphaFoldDB" id="A0A6A4VEA9"/>
<feature type="compositionally biased region" description="Low complexity" evidence="3">
    <location>
        <begin position="1"/>
        <end position="11"/>
    </location>
</feature>
<feature type="compositionally biased region" description="Acidic residues" evidence="3">
    <location>
        <begin position="546"/>
        <end position="555"/>
    </location>
</feature>
<reference evidence="4 5" key="1">
    <citation type="submission" date="2019-07" db="EMBL/GenBank/DDBJ databases">
        <title>Draft genome assembly of a fouling barnacle, Amphibalanus amphitrite (Darwin, 1854): The first reference genome for Thecostraca.</title>
        <authorList>
            <person name="Kim W."/>
        </authorList>
    </citation>
    <scope>NUCLEOTIDE SEQUENCE [LARGE SCALE GENOMIC DNA]</scope>
    <source>
        <strain evidence="4">SNU_AA5</strain>
        <tissue evidence="4">Soma without cirri and trophi</tissue>
    </source>
</reference>
<dbReference type="EMBL" id="VIIS01001879">
    <property type="protein sequence ID" value="KAF0291459.1"/>
    <property type="molecule type" value="Genomic_DNA"/>
</dbReference>
<feature type="compositionally biased region" description="Low complexity" evidence="3">
    <location>
        <begin position="87"/>
        <end position="100"/>
    </location>
</feature>
<comment type="similarity">
    <text evidence="1">Belongs to the LRRFIP family.</text>
</comment>
<organism evidence="4 5">
    <name type="scientific">Amphibalanus amphitrite</name>
    <name type="common">Striped barnacle</name>
    <name type="synonym">Balanus amphitrite</name>
    <dbReference type="NCBI Taxonomy" id="1232801"/>
    <lineage>
        <taxon>Eukaryota</taxon>
        <taxon>Metazoa</taxon>
        <taxon>Ecdysozoa</taxon>
        <taxon>Arthropoda</taxon>
        <taxon>Crustacea</taxon>
        <taxon>Multicrustacea</taxon>
        <taxon>Cirripedia</taxon>
        <taxon>Thoracica</taxon>
        <taxon>Thoracicalcarea</taxon>
        <taxon>Balanomorpha</taxon>
        <taxon>Balanoidea</taxon>
        <taxon>Balanidae</taxon>
        <taxon>Amphibalaninae</taxon>
        <taxon>Amphibalanus</taxon>
    </lineage>
</organism>
<evidence type="ECO:0000256" key="2">
    <source>
        <dbReference type="ARBA" id="ARBA00023054"/>
    </source>
</evidence>
<feature type="compositionally biased region" description="Basic and acidic residues" evidence="3">
    <location>
        <begin position="707"/>
        <end position="722"/>
    </location>
</feature>
<feature type="region of interest" description="Disordered" evidence="3">
    <location>
        <begin position="53"/>
        <end position="428"/>
    </location>
</feature>
<keyword evidence="5" id="KW-1185">Reference proteome</keyword>
<feature type="region of interest" description="Disordered" evidence="3">
    <location>
        <begin position="699"/>
        <end position="722"/>
    </location>
</feature>
<feature type="compositionally biased region" description="Low complexity" evidence="3">
    <location>
        <begin position="245"/>
        <end position="292"/>
    </location>
</feature>
<comment type="caution">
    <text evidence="4">The sequence shown here is derived from an EMBL/GenBank/DDBJ whole genome shotgun (WGS) entry which is preliminary data.</text>
</comment>
<feature type="region of interest" description="Disordered" evidence="3">
    <location>
        <begin position="530"/>
        <end position="598"/>
    </location>
</feature>
<evidence type="ECO:0000256" key="3">
    <source>
        <dbReference type="SAM" id="MobiDB-lite"/>
    </source>
</evidence>
<dbReference type="Gene3D" id="1.20.5.4090">
    <property type="match status" value="1"/>
</dbReference>
<feature type="compositionally biased region" description="Polar residues" evidence="3">
    <location>
        <begin position="227"/>
        <end position="237"/>
    </location>
</feature>
<feature type="compositionally biased region" description="Polar residues" evidence="3">
    <location>
        <begin position="557"/>
        <end position="572"/>
    </location>
</feature>